<organism evidence="3">
    <name type="scientific">Arthroderma gypseum (strain ATCC MYA-4604 / CBS 118893)</name>
    <name type="common">Microsporum gypseum</name>
    <dbReference type="NCBI Taxonomy" id="535722"/>
    <lineage>
        <taxon>Eukaryota</taxon>
        <taxon>Fungi</taxon>
        <taxon>Dikarya</taxon>
        <taxon>Ascomycota</taxon>
        <taxon>Pezizomycotina</taxon>
        <taxon>Eurotiomycetes</taxon>
        <taxon>Eurotiomycetidae</taxon>
        <taxon>Onygenales</taxon>
        <taxon>Arthrodermataceae</taxon>
        <taxon>Nannizzia</taxon>
    </lineage>
</organism>
<dbReference type="InParanoid" id="E4V084"/>
<dbReference type="VEuPathDB" id="FungiDB:MGYG_06021"/>
<dbReference type="EMBL" id="DS989826">
    <property type="protein sequence ID" value="EFR03021.1"/>
    <property type="molecule type" value="Genomic_DNA"/>
</dbReference>
<feature type="region of interest" description="Disordered" evidence="1">
    <location>
        <begin position="1"/>
        <end position="51"/>
    </location>
</feature>
<protein>
    <submittedName>
        <fullName evidence="2">Uncharacterized protein</fullName>
    </submittedName>
</protein>
<dbReference type="HOGENOM" id="CLU_1895666_0_0_1"/>
<dbReference type="AlphaFoldDB" id="E4V084"/>
<keyword evidence="3" id="KW-1185">Reference proteome</keyword>
<feature type="region of interest" description="Disordered" evidence="1">
    <location>
        <begin position="71"/>
        <end position="95"/>
    </location>
</feature>
<name>E4V084_ARTGP</name>
<evidence type="ECO:0000313" key="3">
    <source>
        <dbReference type="Proteomes" id="UP000002669"/>
    </source>
</evidence>
<sequence length="134" mass="14650">MDNSDTEYSVQVRERTRRRMKKDRTAAWQPTATMQQQGLAGAPGTGRNGTKKNVAVSLGRVMVRSLISPIHPQIADQPLPPAASSRPSSRLSGESRALEVYNQVLAYITTEHQGPGRNAVQPCKEHCNAVDLIS</sequence>
<dbReference type="GeneID" id="10026727"/>
<dbReference type="eggNOG" id="ENOG502RQAG">
    <property type="taxonomic scope" value="Eukaryota"/>
</dbReference>
<evidence type="ECO:0000256" key="1">
    <source>
        <dbReference type="SAM" id="MobiDB-lite"/>
    </source>
</evidence>
<dbReference type="Proteomes" id="UP000002669">
    <property type="component" value="Unassembled WGS sequence"/>
</dbReference>
<proteinExistence type="predicted"/>
<gene>
    <name evidence="2" type="ORF">MGYG_06021</name>
</gene>
<reference evidence="3" key="1">
    <citation type="journal article" date="2012" name="MBio">
        <title>Comparative genome analysis of Trichophyton rubrum and related dermatophytes reveals candidate genes involved in infection.</title>
        <authorList>
            <person name="Martinez D.A."/>
            <person name="Oliver B.G."/>
            <person name="Graeser Y."/>
            <person name="Goldberg J.M."/>
            <person name="Li W."/>
            <person name="Martinez-Rossi N.M."/>
            <person name="Monod M."/>
            <person name="Shelest E."/>
            <person name="Barton R.C."/>
            <person name="Birch E."/>
            <person name="Brakhage A.A."/>
            <person name="Chen Z."/>
            <person name="Gurr S.J."/>
            <person name="Heiman D."/>
            <person name="Heitman J."/>
            <person name="Kosti I."/>
            <person name="Rossi A."/>
            <person name="Saif S."/>
            <person name="Samalova M."/>
            <person name="Saunders C.W."/>
            <person name="Shea T."/>
            <person name="Summerbell R.C."/>
            <person name="Xu J."/>
            <person name="Young S."/>
            <person name="Zeng Q."/>
            <person name="Birren B.W."/>
            <person name="Cuomo C.A."/>
            <person name="White T.C."/>
        </authorList>
    </citation>
    <scope>NUCLEOTIDE SEQUENCE [LARGE SCALE GENOMIC DNA]</scope>
    <source>
        <strain evidence="3">ATCC MYA-4604 / CBS 118893</strain>
    </source>
</reference>
<dbReference type="RefSeq" id="XP_003171475.1">
    <property type="nucleotide sequence ID" value="XM_003171427.1"/>
</dbReference>
<feature type="compositionally biased region" description="Polar residues" evidence="1">
    <location>
        <begin position="28"/>
        <end position="38"/>
    </location>
</feature>
<feature type="compositionally biased region" description="Low complexity" evidence="1">
    <location>
        <begin position="82"/>
        <end position="92"/>
    </location>
</feature>
<evidence type="ECO:0000313" key="2">
    <source>
        <dbReference type="EMBL" id="EFR03021.1"/>
    </source>
</evidence>
<accession>E4V084</accession>